<feature type="compositionally biased region" description="Basic and acidic residues" evidence="1">
    <location>
        <begin position="66"/>
        <end position="81"/>
    </location>
</feature>
<protein>
    <submittedName>
        <fullName evidence="3">Uncharacterized protein</fullName>
    </submittedName>
</protein>
<reference evidence="3" key="1">
    <citation type="submission" date="2018-10" db="EMBL/GenBank/DDBJ databases">
        <title>Effector identification in a new, highly contiguous assembly of the strawberry crown rot pathogen Phytophthora cactorum.</title>
        <authorList>
            <person name="Armitage A.D."/>
            <person name="Nellist C.F."/>
            <person name="Bates H."/>
            <person name="Vickerstaff R.J."/>
            <person name="Harrison R.J."/>
        </authorList>
    </citation>
    <scope>NUCLEOTIDE SEQUENCE</scope>
    <source>
        <strain evidence="2">15-7</strain>
        <strain evidence="3">4032</strain>
        <strain evidence="4">4040</strain>
        <strain evidence="5">P421</strain>
    </source>
</reference>
<evidence type="ECO:0000313" key="3">
    <source>
        <dbReference type="EMBL" id="KAG2875635.1"/>
    </source>
</evidence>
<evidence type="ECO:0000313" key="6">
    <source>
        <dbReference type="Proteomes" id="UP000774804"/>
    </source>
</evidence>
<feature type="compositionally biased region" description="Polar residues" evidence="1">
    <location>
        <begin position="42"/>
        <end position="64"/>
    </location>
</feature>
<sequence>MQDAARLKAGALVSDDEDPFMSGGVALVDCMNAPGRRTTKMTNVSGEMNNATASSCANLPTSRTDGCVRRDTSPGGERTESAHVVAL</sequence>
<dbReference type="Proteomes" id="UP000774804">
    <property type="component" value="Unassembled WGS sequence"/>
</dbReference>
<accession>A0A8T1AD99</accession>
<dbReference type="EMBL" id="RCMV01001627">
    <property type="protein sequence ID" value="KAG3207832.1"/>
    <property type="molecule type" value="Genomic_DNA"/>
</dbReference>
<organism evidence="3 6">
    <name type="scientific">Phytophthora cactorum</name>
    <dbReference type="NCBI Taxonomy" id="29920"/>
    <lineage>
        <taxon>Eukaryota</taxon>
        <taxon>Sar</taxon>
        <taxon>Stramenopiles</taxon>
        <taxon>Oomycota</taxon>
        <taxon>Peronosporomycetes</taxon>
        <taxon>Peronosporales</taxon>
        <taxon>Peronosporaceae</taxon>
        <taxon>Phytophthora</taxon>
    </lineage>
</organism>
<evidence type="ECO:0000313" key="5">
    <source>
        <dbReference type="EMBL" id="KAG3207832.1"/>
    </source>
</evidence>
<evidence type="ECO:0000313" key="2">
    <source>
        <dbReference type="EMBL" id="KAG2826428.1"/>
    </source>
</evidence>
<name>A0A8T1AD99_9STRA</name>
<proteinExistence type="predicted"/>
<dbReference type="EMBL" id="RCMG01001476">
    <property type="protein sequence ID" value="KAG2826428.1"/>
    <property type="molecule type" value="Genomic_DNA"/>
</dbReference>
<evidence type="ECO:0000313" key="4">
    <source>
        <dbReference type="EMBL" id="KAG2892062.1"/>
    </source>
</evidence>
<dbReference type="AlphaFoldDB" id="A0A8T1AD99"/>
<gene>
    <name evidence="2" type="ORF">PC113_g21769</name>
    <name evidence="3" type="ORF">PC115_g23855</name>
    <name evidence="4" type="ORF">PC117_g24095</name>
    <name evidence="5" type="ORF">PC129_g21130</name>
</gene>
<evidence type="ECO:0000256" key="1">
    <source>
        <dbReference type="SAM" id="MobiDB-lite"/>
    </source>
</evidence>
<comment type="caution">
    <text evidence="3">The sequence shown here is derived from an EMBL/GenBank/DDBJ whole genome shotgun (WGS) entry which is preliminary data.</text>
</comment>
<dbReference type="EMBL" id="RCMI01002609">
    <property type="protein sequence ID" value="KAG2875635.1"/>
    <property type="molecule type" value="Genomic_DNA"/>
</dbReference>
<feature type="region of interest" description="Disordered" evidence="1">
    <location>
        <begin position="42"/>
        <end position="87"/>
    </location>
</feature>
<dbReference type="Proteomes" id="UP000736787">
    <property type="component" value="Unassembled WGS sequence"/>
</dbReference>
<dbReference type="Proteomes" id="UP000735874">
    <property type="component" value="Unassembled WGS sequence"/>
</dbReference>
<dbReference type="EMBL" id="RCMK01001554">
    <property type="protein sequence ID" value="KAG2892062.1"/>
    <property type="molecule type" value="Genomic_DNA"/>
</dbReference>
<dbReference type="Proteomes" id="UP000760860">
    <property type="component" value="Unassembled WGS sequence"/>
</dbReference>